<organism evidence="1 2">
    <name type="scientific">Parelaphostrongylus tenuis</name>
    <name type="common">Meningeal worm</name>
    <dbReference type="NCBI Taxonomy" id="148309"/>
    <lineage>
        <taxon>Eukaryota</taxon>
        <taxon>Metazoa</taxon>
        <taxon>Ecdysozoa</taxon>
        <taxon>Nematoda</taxon>
        <taxon>Chromadorea</taxon>
        <taxon>Rhabditida</taxon>
        <taxon>Rhabditina</taxon>
        <taxon>Rhabditomorpha</taxon>
        <taxon>Strongyloidea</taxon>
        <taxon>Metastrongylidae</taxon>
        <taxon>Parelaphostrongylus</taxon>
    </lineage>
</organism>
<comment type="caution">
    <text evidence="1">The sequence shown here is derived from an EMBL/GenBank/DDBJ whole genome shotgun (WGS) entry which is preliminary data.</text>
</comment>
<sequence length="87" mass="9460">MAYSEMVDVRAQVSGIATSRDAAQTFVIRLVMQTVDVLKRQGRSAGIPDALIAAILDQLTVQISYEALECKKAAANHPYPKIPYLPA</sequence>
<reference evidence="1" key="1">
    <citation type="submission" date="2021-06" db="EMBL/GenBank/DDBJ databases">
        <title>Parelaphostrongylus tenuis whole genome reference sequence.</title>
        <authorList>
            <person name="Garwood T.J."/>
            <person name="Larsen P.A."/>
            <person name="Fountain-Jones N.M."/>
            <person name="Garbe J.R."/>
            <person name="Macchietto M.G."/>
            <person name="Kania S.A."/>
            <person name="Gerhold R.W."/>
            <person name="Richards J.E."/>
            <person name="Wolf T.M."/>
        </authorList>
    </citation>
    <scope>NUCLEOTIDE SEQUENCE</scope>
    <source>
        <strain evidence="1">MNPRO001-30</strain>
        <tissue evidence="1">Meninges</tissue>
    </source>
</reference>
<proteinExistence type="predicted"/>
<keyword evidence="2" id="KW-1185">Reference proteome</keyword>
<accession>A0AAD5WJG4</accession>
<gene>
    <name evidence="1" type="ORF">KIN20_034092</name>
</gene>
<name>A0AAD5WJG4_PARTN</name>
<evidence type="ECO:0000313" key="2">
    <source>
        <dbReference type="Proteomes" id="UP001196413"/>
    </source>
</evidence>
<dbReference type="EMBL" id="JAHQIW010007085">
    <property type="protein sequence ID" value="KAJ1372035.1"/>
    <property type="molecule type" value="Genomic_DNA"/>
</dbReference>
<protein>
    <submittedName>
        <fullName evidence="1">Uncharacterized protein</fullName>
    </submittedName>
</protein>
<evidence type="ECO:0000313" key="1">
    <source>
        <dbReference type="EMBL" id="KAJ1372035.1"/>
    </source>
</evidence>
<dbReference type="Proteomes" id="UP001196413">
    <property type="component" value="Unassembled WGS sequence"/>
</dbReference>
<dbReference type="AlphaFoldDB" id="A0AAD5WJG4"/>